<dbReference type="InterPro" id="IPR004089">
    <property type="entry name" value="MCPsignal_dom"/>
</dbReference>
<dbReference type="CDD" id="cd11386">
    <property type="entry name" value="MCP_signal"/>
    <property type="match status" value="1"/>
</dbReference>
<gene>
    <name evidence="5" type="ORF">H9636_11675</name>
</gene>
<feature type="transmembrane region" description="Helical" evidence="3">
    <location>
        <begin position="84"/>
        <end position="104"/>
    </location>
</feature>
<dbReference type="Proteomes" id="UP000640930">
    <property type="component" value="Unassembled WGS sequence"/>
</dbReference>
<comment type="caution">
    <text evidence="5">The sequence shown here is derived from an EMBL/GenBank/DDBJ whole genome shotgun (WGS) entry which is preliminary data.</text>
</comment>
<dbReference type="PANTHER" id="PTHR32089">
    <property type="entry name" value="METHYL-ACCEPTING CHEMOTAXIS PROTEIN MCPB"/>
    <property type="match status" value="1"/>
</dbReference>
<accession>A0ABR8XDM2</accession>
<evidence type="ECO:0000313" key="5">
    <source>
        <dbReference type="EMBL" id="MBD8027314.1"/>
    </source>
</evidence>
<evidence type="ECO:0000256" key="1">
    <source>
        <dbReference type="ARBA" id="ARBA00023224"/>
    </source>
</evidence>
<feature type="transmembrane region" description="Helical" evidence="3">
    <location>
        <begin position="157"/>
        <end position="179"/>
    </location>
</feature>
<dbReference type="PROSITE" id="PS50111">
    <property type="entry name" value="CHEMOTAXIS_TRANSDUC_2"/>
    <property type="match status" value="1"/>
</dbReference>
<dbReference type="Pfam" id="PF00015">
    <property type="entry name" value="MCPsignal"/>
    <property type="match status" value="1"/>
</dbReference>
<name>A0ABR8XDM2_9BACL</name>
<dbReference type="SUPFAM" id="SSF58104">
    <property type="entry name" value="Methyl-accepting chemotaxis protein (MCP) signaling domain"/>
    <property type="match status" value="1"/>
</dbReference>
<dbReference type="Gene3D" id="1.10.287.950">
    <property type="entry name" value="Methyl-accepting chemotaxis protein"/>
    <property type="match status" value="1"/>
</dbReference>
<reference evidence="5 6" key="1">
    <citation type="submission" date="2020-08" db="EMBL/GenBank/DDBJ databases">
        <title>A Genomic Blueprint of the Chicken Gut Microbiome.</title>
        <authorList>
            <person name="Gilroy R."/>
            <person name="Ravi A."/>
            <person name="Getino M."/>
            <person name="Pursley I."/>
            <person name="Horton D.L."/>
            <person name="Alikhan N.-F."/>
            <person name="Baker D."/>
            <person name="Gharbi K."/>
            <person name="Hall N."/>
            <person name="Watson M."/>
            <person name="Adriaenssens E.M."/>
            <person name="Foster-Nyarko E."/>
            <person name="Jarju S."/>
            <person name="Secka A."/>
            <person name="Antonio M."/>
            <person name="Oren A."/>
            <person name="Chaudhuri R."/>
            <person name="La Ragione R.M."/>
            <person name="Hildebrand F."/>
            <person name="Pallen M.J."/>
        </authorList>
    </citation>
    <scope>NUCLEOTIDE SEQUENCE [LARGE SCALE GENOMIC DNA]</scope>
    <source>
        <strain evidence="5 6">Re31</strain>
    </source>
</reference>
<sequence>MKKNQTMTQIALGIVFMSIAVTLLGKYTNAFKMSGNSVCGLGLLTNSTIYNVGIITLVAIPTLLCITSLILYKLSGGIHKAIPLLNTLTLTFGSIALISGSGGMSEFHFSIFMVVAILAYYQKIHLVIIMTVIFTLQHIIGLLFAPLFVFGVMEYPLTMVIVHAVFLVLTSGVVIWQIYNSQKYEKEIEIEKERQKQQVTQGIIQRISSTMSSLAETSKQLVAENEQTLGISRNVSNYVQEVSEGAQQQLYKYQENVVRVSEVRKLVEDIANLSLEVDKASIDSSLQAKDGSHSIFNLNRQMSKTSEKIDESVQIIHDLHLHSKTISQILTMISAIAEQTNLLSLNASIESARAGEHGKGFAVVANEVRKLADQSKQSTDKIKEIVSNLSSGIEHTVTKMAEVKDGFNVGVQYLKEADQSFKEIIHSTINVEEKVKGVSVAITDISKRVNDISDSILEGMNIATSASRNTTNVVKSSNEQFTYINEVAQIAQILKDLTNELEEVIETLKD</sequence>
<evidence type="ECO:0000256" key="3">
    <source>
        <dbReference type="SAM" id="Phobius"/>
    </source>
</evidence>
<dbReference type="PANTHER" id="PTHR32089:SF112">
    <property type="entry name" value="LYSOZYME-LIKE PROTEIN-RELATED"/>
    <property type="match status" value="1"/>
</dbReference>
<protein>
    <recommendedName>
        <fullName evidence="4">Methyl-accepting transducer domain-containing protein</fullName>
    </recommendedName>
</protein>
<proteinExistence type="predicted"/>
<organism evidence="5 6">
    <name type="scientific">Ureibacillus galli</name>
    <dbReference type="NCBI Taxonomy" id="2762222"/>
    <lineage>
        <taxon>Bacteria</taxon>
        <taxon>Bacillati</taxon>
        <taxon>Bacillota</taxon>
        <taxon>Bacilli</taxon>
        <taxon>Bacillales</taxon>
        <taxon>Caryophanaceae</taxon>
        <taxon>Ureibacillus</taxon>
    </lineage>
</organism>
<feature type="transmembrane region" description="Helical" evidence="3">
    <location>
        <begin position="124"/>
        <end position="150"/>
    </location>
</feature>
<keyword evidence="3" id="KW-0812">Transmembrane</keyword>
<keyword evidence="3" id="KW-0472">Membrane</keyword>
<dbReference type="RefSeq" id="WP_191707756.1">
    <property type="nucleotide sequence ID" value="NZ_JACSQA010000017.1"/>
</dbReference>
<keyword evidence="3" id="KW-1133">Transmembrane helix</keyword>
<dbReference type="EMBL" id="JACSQA010000017">
    <property type="protein sequence ID" value="MBD8027314.1"/>
    <property type="molecule type" value="Genomic_DNA"/>
</dbReference>
<feature type="domain" description="Methyl-accepting transducer" evidence="4">
    <location>
        <begin position="224"/>
        <end position="460"/>
    </location>
</feature>
<dbReference type="SMART" id="SM00283">
    <property type="entry name" value="MA"/>
    <property type="match status" value="1"/>
</dbReference>
<feature type="transmembrane region" description="Helical" evidence="3">
    <location>
        <begin position="49"/>
        <end position="72"/>
    </location>
</feature>
<evidence type="ECO:0000313" key="6">
    <source>
        <dbReference type="Proteomes" id="UP000640930"/>
    </source>
</evidence>
<keyword evidence="1 2" id="KW-0807">Transducer</keyword>
<evidence type="ECO:0000259" key="4">
    <source>
        <dbReference type="PROSITE" id="PS50111"/>
    </source>
</evidence>
<keyword evidence="6" id="KW-1185">Reference proteome</keyword>
<evidence type="ECO:0000256" key="2">
    <source>
        <dbReference type="PROSITE-ProRule" id="PRU00284"/>
    </source>
</evidence>